<protein>
    <recommendedName>
        <fullName evidence="7">FAM234A/B beta-propeller domain-containing protein</fullName>
    </recommendedName>
</protein>
<accession>A0AAV2N4Y9</accession>
<dbReference type="PANTHER" id="PTHR21419:SF29">
    <property type="entry name" value="LD24894P"/>
    <property type="match status" value="1"/>
</dbReference>
<proteinExistence type="predicted"/>
<feature type="domain" description="FAM234A/B beta-propeller" evidence="7">
    <location>
        <begin position="172"/>
        <end position="326"/>
    </location>
</feature>
<organism evidence="8 9">
    <name type="scientific">Lasius platythorax</name>
    <dbReference type="NCBI Taxonomy" id="488582"/>
    <lineage>
        <taxon>Eukaryota</taxon>
        <taxon>Metazoa</taxon>
        <taxon>Ecdysozoa</taxon>
        <taxon>Arthropoda</taxon>
        <taxon>Hexapoda</taxon>
        <taxon>Insecta</taxon>
        <taxon>Pterygota</taxon>
        <taxon>Neoptera</taxon>
        <taxon>Endopterygota</taxon>
        <taxon>Hymenoptera</taxon>
        <taxon>Apocrita</taxon>
        <taxon>Aculeata</taxon>
        <taxon>Formicoidea</taxon>
        <taxon>Formicidae</taxon>
        <taxon>Formicinae</taxon>
        <taxon>Lasius</taxon>
        <taxon>Lasius</taxon>
    </lineage>
</organism>
<dbReference type="InterPro" id="IPR045232">
    <property type="entry name" value="FAM234"/>
</dbReference>
<comment type="subcellular location">
    <subcellularLocation>
        <location evidence="1">Membrane</location>
        <topology evidence="1">Single-pass membrane protein</topology>
    </subcellularLocation>
</comment>
<dbReference type="AlphaFoldDB" id="A0AAV2N4Y9"/>
<dbReference type="EMBL" id="OZ034833">
    <property type="protein sequence ID" value="CAL1674979.1"/>
    <property type="molecule type" value="Genomic_DNA"/>
</dbReference>
<evidence type="ECO:0000256" key="4">
    <source>
        <dbReference type="ARBA" id="ARBA00023136"/>
    </source>
</evidence>
<sequence>MSTDHSGKGYTPLPQNISNTDTEDEEERLTRPNHITYKIDNTTTIAELHSGHENGMFCPLDETQNLGNSARNRQNTIKCYQDDIPVMVIEGSEQNDFWRRRDMSPMRRFCLFASILLCIVTIVIFLYVLPCDSSMICPPIIESQSSISWDKTLQDVEIYGPITTVPGSPYNLIFLLRGEQYRENDTKNTMIQRQISPEGGGVMSMQGNSGLPLWLVPLKKSPTIIDCTSIDIDQSGKPDCIVAGEQGLLVSIEPIAGTIHWSATTHTFSKLPVILPDINADNIEDLLSVAVDDANMLYLAFLSGKTGQLLERYSVNNCTSIDIYNLVSNNKILFNCYDNNAKLVPRAMSLKQLFRSVKMRDVHTKRFVAELKSPRLFEVVKIYDKEYSWKPTPYHHLTIENEGVCPGQLCRASVNLTLQKLTNESITIWDHVSSNAFASKPAFLMASGKPYTFGFAIKFWQWTDLLSDRVEKATIAEQRLIERVLIVLVNYTDVQPINASQSDVTLLCHGFDCQPNLNSRNQFSSISVEYINNNEFPELISYWSSYNVDSTKGLTSKIQVIKMDSIISNLIHGDI</sequence>
<evidence type="ECO:0000313" key="8">
    <source>
        <dbReference type="EMBL" id="CAL1674979.1"/>
    </source>
</evidence>
<dbReference type="Pfam" id="PF23727">
    <property type="entry name" value="Beta-prop_FAM234A_B"/>
    <property type="match status" value="1"/>
</dbReference>
<dbReference type="PANTHER" id="PTHR21419">
    <property type="match status" value="1"/>
</dbReference>
<feature type="transmembrane region" description="Helical" evidence="6">
    <location>
        <begin position="109"/>
        <end position="129"/>
    </location>
</feature>
<dbReference type="InterPro" id="IPR055409">
    <property type="entry name" value="Beta-prop_FAM234A_B"/>
</dbReference>
<evidence type="ECO:0000256" key="2">
    <source>
        <dbReference type="ARBA" id="ARBA00022692"/>
    </source>
</evidence>
<keyword evidence="9" id="KW-1185">Reference proteome</keyword>
<evidence type="ECO:0000256" key="3">
    <source>
        <dbReference type="ARBA" id="ARBA00022989"/>
    </source>
</evidence>
<evidence type="ECO:0000313" key="9">
    <source>
        <dbReference type="Proteomes" id="UP001497644"/>
    </source>
</evidence>
<evidence type="ECO:0000259" key="7">
    <source>
        <dbReference type="Pfam" id="PF23727"/>
    </source>
</evidence>
<evidence type="ECO:0000256" key="6">
    <source>
        <dbReference type="SAM" id="Phobius"/>
    </source>
</evidence>
<dbReference type="GO" id="GO:0016020">
    <property type="term" value="C:membrane"/>
    <property type="evidence" value="ECO:0007669"/>
    <property type="project" value="UniProtKB-SubCell"/>
</dbReference>
<keyword evidence="3 6" id="KW-1133">Transmembrane helix</keyword>
<keyword evidence="2 6" id="KW-0812">Transmembrane</keyword>
<name>A0AAV2N4Y9_9HYME</name>
<keyword evidence="4 6" id="KW-0472">Membrane</keyword>
<feature type="region of interest" description="Disordered" evidence="5">
    <location>
        <begin position="1"/>
        <end position="28"/>
    </location>
</feature>
<reference evidence="8" key="1">
    <citation type="submission" date="2024-04" db="EMBL/GenBank/DDBJ databases">
        <authorList>
            <consortium name="Molecular Ecology Group"/>
        </authorList>
    </citation>
    <scope>NUCLEOTIDE SEQUENCE</scope>
</reference>
<dbReference type="Proteomes" id="UP001497644">
    <property type="component" value="Chromosome 10"/>
</dbReference>
<gene>
    <name evidence="8" type="ORF">LPLAT_LOCUS1497</name>
</gene>
<evidence type="ECO:0000256" key="1">
    <source>
        <dbReference type="ARBA" id="ARBA00004167"/>
    </source>
</evidence>
<evidence type="ECO:0000256" key="5">
    <source>
        <dbReference type="SAM" id="MobiDB-lite"/>
    </source>
</evidence>